<proteinExistence type="predicted"/>
<dbReference type="Pfam" id="PF02643">
    <property type="entry name" value="DUF192"/>
    <property type="match status" value="1"/>
</dbReference>
<dbReference type="Gene3D" id="2.60.120.1140">
    <property type="entry name" value="Protein of unknown function DUF192"/>
    <property type="match status" value="1"/>
</dbReference>
<dbReference type="PANTHER" id="PTHR37953">
    <property type="entry name" value="UPF0127 PROTEIN MJ1496"/>
    <property type="match status" value="1"/>
</dbReference>
<dbReference type="RefSeq" id="WP_276303517.1">
    <property type="nucleotide sequence ID" value="NZ_CP119992.1"/>
</dbReference>
<dbReference type="PANTHER" id="PTHR37953:SF1">
    <property type="entry name" value="UPF0127 PROTEIN MJ1496"/>
    <property type="match status" value="1"/>
</dbReference>
<dbReference type="InterPro" id="IPR038695">
    <property type="entry name" value="Saro_0823-like_sf"/>
</dbReference>
<dbReference type="GeneID" id="79316112"/>
<dbReference type="EMBL" id="JBHTBF010000002">
    <property type="protein sequence ID" value="MFC7317231.1"/>
    <property type="molecule type" value="Genomic_DNA"/>
</dbReference>
<evidence type="ECO:0000313" key="1">
    <source>
        <dbReference type="EMBL" id="MFC7317231.1"/>
    </source>
</evidence>
<dbReference type="Proteomes" id="UP001596547">
    <property type="component" value="Unassembled WGS sequence"/>
</dbReference>
<name>A0ABD6AAM8_9EURY</name>
<sequence>MRRARVATVVGLLLVLSLVGVALVGAGVLPLPVSPPAEDDYNRTTVTISDENGTELGSVEARVADTFQKRYTGLSNTSSLPEDEGMLFVHEEPQNLTYVMRGMDFGIDIVFVSANGTITEIHHAPKPPEGADGEEFRYSGRGQYVLEVNYEWTTRHGVEVGDRVSAERAGLDASNRSAVSGNTTAC</sequence>
<comment type="caution">
    <text evidence="1">The sequence shown here is derived from an EMBL/GenBank/DDBJ whole genome shotgun (WGS) entry which is preliminary data.</text>
</comment>
<gene>
    <name evidence="1" type="ORF">ACFQPE_10550</name>
</gene>
<organism evidence="1 2">
    <name type="scientific">Halomarina halobia</name>
    <dbReference type="NCBI Taxonomy" id="3033386"/>
    <lineage>
        <taxon>Archaea</taxon>
        <taxon>Methanobacteriati</taxon>
        <taxon>Methanobacteriota</taxon>
        <taxon>Stenosarchaea group</taxon>
        <taxon>Halobacteria</taxon>
        <taxon>Halobacteriales</taxon>
        <taxon>Natronomonadaceae</taxon>
        <taxon>Halomarina</taxon>
    </lineage>
</organism>
<accession>A0ABD6AAM8</accession>
<keyword evidence="2" id="KW-1185">Reference proteome</keyword>
<evidence type="ECO:0000313" key="2">
    <source>
        <dbReference type="Proteomes" id="UP001596547"/>
    </source>
</evidence>
<protein>
    <submittedName>
        <fullName evidence="1">DUF192 domain-containing protein</fullName>
    </submittedName>
</protein>
<dbReference type="AlphaFoldDB" id="A0ABD6AAM8"/>
<dbReference type="InterPro" id="IPR003795">
    <property type="entry name" value="DUF192"/>
</dbReference>
<reference evidence="1 2" key="1">
    <citation type="journal article" date="2019" name="Int. J. Syst. Evol. Microbiol.">
        <title>The Global Catalogue of Microorganisms (GCM) 10K type strain sequencing project: providing services to taxonomists for standard genome sequencing and annotation.</title>
        <authorList>
            <consortium name="The Broad Institute Genomics Platform"/>
            <consortium name="The Broad Institute Genome Sequencing Center for Infectious Disease"/>
            <person name="Wu L."/>
            <person name="Ma J."/>
        </authorList>
    </citation>
    <scope>NUCLEOTIDE SEQUENCE [LARGE SCALE GENOMIC DNA]</scope>
    <source>
        <strain evidence="1 2">PSR21</strain>
    </source>
</reference>